<name>A0A2U1BEI7_9FIRM</name>
<organism evidence="1 2">
    <name type="scientific">Intestinimonas butyriciproducens</name>
    <dbReference type="NCBI Taxonomy" id="1297617"/>
    <lineage>
        <taxon>Bacteria</taxon>
        <taxon>Bacillati</taxon>
        <taxon>Bacillota</taxon>
        <taxon>Clostridia</taxon>
        <taxon>Eubacteriales</taxon>
        <taxon>Intestinimonas</taxon>
    </lineage>
</organism>
<evidence type="ECO:0000313" key="2">
    <source>
        <dbReference type="Proteomes" id="UP000245778"/>
    </source>
</evidence>
<accession>A0A2U1BEI7</accession>
<comment type="caution">
    <text evidence="1">The sequence shown here is derived from an EMBL/GenBank/DDBJ whole genome shotgun (WGS) entry which is preliminary data.</text>
</comment>
<dbReference type="EMBL" id="QEKK01000011">
    <property type="protein sequence ID" value="PVY47072.1"/>
    <property type="molecule type" value="Genomic_DNA"/>
</dbReference>
<sequence length="320" mass="34424">MANIIKKLINGILGDVVQLDHSAQDIDDTITKTSQLTGRNLLDNWYFADPINQRGQTSYTGAVYGVDRWRSLTGNTISVEMSGLRITGSNDTSFSNMIQQNIPEELLNALDGKTVTASILVAENTGGGAVATRLGSIPGSAVTTGLSTFTVTFNKISHSYFSIQCATPNTANFVVQAVKLELGTQQTLARKAVDGTWTLIDPPPNKAEELAKCQRYFYRKKGTGPYSYYGNGYIDSENGAFIFVNVPEMRVEPTVSASGNFILSIPRKAISVTSISYGGASTNGFNRISVSATSSLTSNTPVMLQADNDTSTYIDFSADL</sequence>
<dbReference type="Proteomes" id="UP000245778">
    <property type="component" value="Unassembled WGS sequence"/>
</dbReference>
<dbReference type="AlphaFoldDB" id="A0A2U1BEI7"/>
<gene>
    <name evidence="1" type="ORF">C7373_11175</name>
</gene>
<protein>
    <submittedName>
        <fullName evidence="1">Uncharacterized protein</fullName>
    </submittedName>
</protein>
<dbReference type="RefSeq" id="WP_116722503.1">
    <property type="nucleotide sequence ID" value="NZ_CP011524.1"/>
</dbReference>
<evidence type="ECO:0000313" key="1">
    <source>
        <dbReference type="EMBL" id="PVY47072.1"/>
    </source>
</evidence>
<dbReference type="GeneID" id="93229131"/>
<dbReference type="OrthoDB" id="1937933at2"/>
<proteinExistence type="predicted"/>
<reference evidence="1 2" key="1">
    <citation type="submission" date="2018-04" db="EMBL/GenBank/DDBJ databases">
        <title>Genomic Encyclopedia of Type Strains, Phase IV (KMG-IV): sequencing the most valuable type-strain genomes for metagenomic binning, comparative biology and taxonomic classification.</title>
        <authorList>
            <person name="Goeker M."/>
        </authorList>
    </citation>
    <scope>NUCLEOTIDE SEQUENCE [LARGE SCALE GENOMIC DNA]</scope>
    <source>
        <strain evidence="1 2">DSM 26588</strain>
    </source>
</reference>